<dbReference type="PANTHER" id="PTHR35814:SF1">
    <property type="entry name" value="GLUTATHIONE S-TRANSFERASE-RELATED"/>
    <property type="match status" value="1"/>
</dbReference>
<dbReference type="Proteomes" id="UP001606301">
    <property type="component" value="Unassembled WGS sequence"/>
</dbReference>
<keyword evidence="3 5" id="KW-1133">Transmembrane helix</keyword>
<keyword evidence="4 5" id="KW-0472">Membrane</keyword>
<comment type="subcellular location">
    <subcellularLocation>
        <location evidence="1">Membrane</location>
    </subcellularLocation>
</comment>
<gene>
    <name evidence="6" type="ORF">ACG0Z3_01435</name>
</gene>
<dbReference type="InterPro" id="IPR001129">
    <property type="entry name" value="Membr-assoc_MAPEG"/>
</dbReference>
<dbReference type="Gene3D" id="1.20.120.550">
    <property type="entry name" value="Membrane associated eicosanoid/glutathione metabolism-like domain"/>
    <property type="match status" value="1"/>
</dbReference>
<proteinExistence type="predicted"/>
<protein>
    <submittedName>
        <fullName evidence="6">MAPEG family protein</fullName>
    </submittedName>
</protein>
<dbReference type="RefSeq" id="WP_394394676.1">
    <property type="nucleotide sequence ID" value="NZ_JBIGHW010000001.1"/>
</dbReference>
<evidence type="ECO:0000256" key="1">
    <source>
        <dbReference type="ARBA" id="ARBA00004370"/>
    </source>
</evidence>
<comment type="caution">
    <text evidence="6">The sequence shown here is derived from an EMBL/GenBank/DDBJ whole genome shotgun (WGS) entry which is preliminary data.</text>
</comment>
<dbReference type="EMBL" id="JBIGHW010000001">
    <property type="protein sequence ID" value="MFG6439336.1"/>
    <property type="molecule type" value="Genomic_DNA"/>
</dbReference>
<dbReference type="InterPro" id="IPR023352">
    <property type="entry name" value="MAPEG-like_dom_sf"/>
</dbReference>
<sequence length="136" mass="14200">MSAAPVHWTLLFAGTCALLQCMLTALVIAQRVRSGINFLDGGDRTLLRRIRAHGNFSETAPMALLLMLLLELSGVAPAWLVMLGMSLLLGRLLHAAGVLGWGGRSTQLLGMALTLAALSLSGLGCIGLAYTRAAGS</sequence>
<keyword evidence="2 5" id="KW-0812">Transmembrane</keyword>
<evidence type="ECO:0000313" key="6">
    <source>
        <dbReference type="EMBL" id="MFG6439336.1"/>
    </source>
</evidence>
<evidence type="ECO:0000256" key="4">
    <source>
        <dbReference type="ARBA" id="ARBA00023136"/>
    </source>
</evidence>
<organism evidence="6 7">
    <name type="scientific">Pelomonas margarita</name>
    <dbReference type="NCBI Taxonomy" id="3299031"/>
    <lineage>
        <taxon>Bacteria</taxon>
        <taxon>Pseudomonadati</taxon>
        <taxon>Pseudomonadota</taxon>
        <taxon>Betaproteobacteria</taxon>
        <taxon>Burkholderiales</taxon>
        <taxon>Sphaerotilaceae</taxon>
        <taxon>Roseateles</taxon>
    </lineage>
</organism>
<keyword evidence="7" id="KW-1185">Reference proteome</keyword>
<evidence type="ECO:0000256" key="2">
    <source>
        <dbReference type="ARBA" id="ARBA00022692"/>
    </source>
</evidence>
<dbReference type="Pfam" id="PF01124">
    <property type="entry name" value="MAPEG"/>
    <property type="match status" value="1"/>
</dbReference>
<name>A0ABW7FCA6_9BURK</name>
<evidence type="ECO:0000313" key="7">
    <source>
        <dbReference type="Proteomes" id="UP001606301"/>
    </source>
</evidence>
<dbReference type="SUPFAM" id="SSF161084">
    <property type="entry name" value="MAPEG domain-like"/>
    <property type="match status" value="1"/>
</dbReference>
<reference evidence="6 7" key="1">
    <citation type="submission" date="2024-08" db="EMBL/GenBank/DDBJ databases">
        <authorList>
            <person name="Lu H."/>
        </authorList>
    </citation>
    <scope>NUCLEOTIDE SEQUENCE [LARGE SCALE GENOMIC DNA]</scope>
    <source>
        <strain evidence="6 7">LKC17W</strain>
    </source>
</reference>
<evidence type="ECO:0000256" key="3">
    <source>
        <dbReference type="ARBA" id="ARBA00022989"/>
    </source>
</evidence>
<accession>A0ABW7FCA6</accession>
<feature type="transmembrane region" description="Helical" evidence="5">
    <location>
        <begin position="6"/>
        <end position="29"/>
    </location>
</feature>
<dbReference type="PANTHER" id="PTHR35814">
    <property type="match status" value="1"/>
</dbReference>
<feature type="transmembrane region" description="Helical" evidence="5">
    <location>
        <begin position="108"/>
        <end position="130"/>
    </location>
</feature>
<evidence type="ECO:0000256" key="5">
    <source>
        <dbReference type="SAM" id="Phobius"/>
    </source>
</evidence>